<dbReference type="Proteomes" id="UP000663859">
    <property type="component" value="Unassembled WGS sequence"/>
</dbReference>
<gene>
    <name evidence="3" type="ORF">MPNT_40165</name>
</gene>
<keyword evidence="2" id="KW-0812">Transmembrane</keyword>
<evidence type="ECO:0000313" key="3">
    <source>
        <dbReference type="EMBL" id="CAF0701149.1"/>
    </source>
</evidence>
<protein>
    <submittedName>
        <fullName evidence="3">Uncharacterized protein</fullName>
    </submittedName>
</protein>
<dbReference type="RefSeq" id="WP_174582244.1">
    <property type="nucleotide sequence ID" value="NZ_CAJNOB010000034.1"/>
</dbReference>
<keyword evidence="2" id="KW-0472">Membrane</keyword>
<evidence type="ECO:0000313" key="4">
    <source>
        <dbReference type="Proteomes" id="UP000663859"/>
    </source>
</evidence>
<dbReference type="EMBL" id="CAJNOB010000034">
    <property type="protein sequence ID" value="CAF0701149.1"/>
    <property type="molecule type" value="Genomic_DNA"/>
</dbReference>
<accession>A0A8J2BPJ6</accession>
<feature type="coiled-coil region" evidence="1">
    <location>
        <begin position="85"/>
        <end position="119"/>
    </location>
</feature>
<dbReference type="AlphaFoldDB" id="A0A8J2BPJ6"/>
<feature type="transmembrane region" description="Helical" evidence="2">
    <location>
        <begin position="6"/>
        <end position="28"/>
    </location>
</feature>
<evidence type="ECO:0000256" key="2">
    <source>
        <dbReference type="SAM" id="Phobius"/>
    </source>
</evidence>
<sequence>MKTEELLGTSALGIFAVAILLLTGTLLYREYREDQKEKAKAEFAVALDRIISSAPGSEAQRRLGERIRSILADPQKLTEKSVDELRSVGQEAKKLANQLRSALREAESAKEEIARRRKVASPDEVVTFFQAGRMGELSRRAVAFDQMAHQIDESLIPMVEEAIASAKQQSEKPQERGRSVKR</sequence>
<proteinExistence type="predicted"/>
<comment type="caution">
    <text evidence="3">The sequence shown here is derived from an EMBL/GenBank/DDBJ whole genome shotgun (WGS) entry which is preliminary data.</text>
</comment>
<evidence type="ECO:0000256" key="1">
    <source>
        <dbReference type="SAM" id="Coils"/>
    </source>
</evidence>
<keyword evidence="4" id="KW-1185">Reference proteome</keyword>
<keyword evidence="1" id="KW-0175">Coiled coil</keyword>
<keyword evidence="2" id="KW-1133">Transmembrane helix</keyword>
<reference evidence="3" key="1">
    <citation type="submission" date="2021-02" db="EMBL/GenBank/DDBJ databases">
        <authorList>
            <person name="Cremers G."/>
            <person name="Picone N."/>
        </authorList>
    </citation>
    <scope>NUCLEOTIDE SEQUENCE</scope>
    <source>
        <strain evidence="3">PQ17</strain>
    </source>
</reference>
<name>A0A8J2BPJ6_9BACT</name>
<organism evidence="3 4">
    <name type="scientific">Candidatus Methylacidithermus pantelleriae</name>
    <dbReference type="NCBI Taxonomy" id="2744239"/>
    <lineage>
        <taxon>Bacteria</taxon>
        <taxon>Pseudomonadati</taxon>
        <taxon>Verrucomicrobiota</taxon>
        <taxon>Methylacidiphilae</taxon>
        <taxon>Methylacidiphilales</taxon>
        <taxon>Methylacidiphilaceae</taxon>
        <taxon>Candidatus Methylacidithermus</taxon>
    </lineage>
</organism>